<dbReference type="InterPro" id="IPR003597">
    <property type="entry name" value="Ig_C1-set"/>
</dbReference>
<evidence type="ECO:0000256" key="8">
    <source>
        <dbReference type="ARBA" id="ARBA00023182"/>
    </source>
</evidence>
<evidence type="ECO:0000313" key="13">
    <source>
        <dbReference type="Proteomes" id="UP000694400"/>
    </source>
</evidence>
<dbReference type="InterPro" id="IPR050160">
    <property type="entry name" value="MHC/Immunoglobulin"/>
</dbReference>
<keyword evidence="5" id="KW-1064">Adaptive immunity</keyword>
<dbReference type="Gene3D" id="2.60.40.10">
    <property type="entry name" value="Immunoglobulins"/>
    <property type="match status" value="1"/>
</dbReference>
<dbReference type="GO" id="GO:0002250">
    <property type="term" value="P:adaptive immune response"/>
    <property type="evidence" value="ECO:0007669"/>
    <property type="project" value="UniProtKB-KW"/>
</dbReference>
<feature type="transmembrane region" description="Helical" evidence="10">
    <location>
        <begin position="221"/>
        <end position="244"/>
    </location>
</feature>
<reference evidence="12" key="3">
    <citation type="submission" date="2025-09" db="UniProtKB">
        <authorList>
            <consortium name="Ensembl"/>
        </authorList>
    </citation>
    <scope>IDENTIFICATION</scope>
</reference>
<dbReference type="GO" id="GO:0002504">
    <property type="term" value="P:antigen processing and presentation of peptide or polysaccharide antigen via MHC class II"/>
    <property type="evidence" value="ECO:0007669"/>
    <property type="project" value="UniProtKB-KW"/>
</dbReference>
<evidence type="ECO:0000256" key="3">
    <source>
        <dbReference type="ARBA" id="ARBA00022859"/>
    </source>
</evidence>
<dbReference type="SUPFAM" id="SSF48726">
    <property type="entry name" value="Immunoglobulin"/>
    <property type="match status" value="1"/>
</dbReference>
<keyword evidence="7" id="KW-0325">Glycoprotein</keyword>
<reference evidence="12" key="2">
    <citation type="submission" date="2025-08" db="UniProtKB">
        <authorList>
            <consortium name="Ensembl"/>
        </authorList>
    </citation>
    <scope>IDENTIFICATION</scope>
</reference>
<dbReference type="InterPro" id="IPR013783">
    <property type="entry name" value="Ig-like_fold"/>
</dbReference>
<evidence type="ECO:0000256" key="4">
    <source>
        <dbReference type="ARBA" id="ARBA00022989"/>
    </source>
</evidence>
<evidence type="ECO:0000256" key="10">
    <source>
        <dbReference type="SAM" id="Phobius"/>
    </source>
</evidence>
<dbReference type="GO" id="GO:0042613">
    <property type="term" value="C:MHC class II protein complex"/>
    <property type="evidence" value="ECO:0007669"/>
    <property type="project" value="UniProtKB-KW"/>
</dbReference>
<proteinExistence type="predicted"/>
<dbReference type="InterPro" id="IPR011162">
    <property type="entry name" value="MHC_I/II-like_Ag-recog"/>
</dbReference>
<dbReference type="Pfam" id="PF07654">
    <property type="entry name" value="C1-set"/>
    <property type="match status" value="1"/>
</dbReference>
<comment type="subcellular location">
    <subcellularLocation>
        <location evidence="1">Membrane</location>
        <topology evidence="1">Single-pass type I membrane protein</topology>
    </subcellularLocation>
</comment>
<feature type="domain" description="Ig-like" evidence="11">
    <location>
        <begin position="121"/>
        <end position="208"/>
    </location>
</feature>
<accession>A0A8B9R378</accession>
<dbReference type="PROSITE" id="PS50835">
    <property type="entry name" value="IG_LIKE"/>
    <property type="match status" value="1"/>
</dbReference>
<dbReference type="SMART" id="SM00407">
    <property type="entry name" value="IGc1"/>
    <property type="match status" value="1"/>
</dbReference>
<dbReference type="InterPro" id="IPR003006">
    <property type="entry name" value="Ig/MHC_CS"/>
</dbReference>
<dbReference type="InterPro" id="IPR014745">
    <property type="entry name" value="MHC_II_a/b_N"/>
</dbReference>
<evidence type="ECO:0000256" key="5">
    <source>
        <dbReference type="ARBA" id="ARBA00023130"/>
    </source>
</evidence>
<evidence type="ECO:0000259" key="11">
    <source>
        <dbReference type="PROSITE" id="PS50835"/>
    </source>
</evidence>
<dbReference type="PANTHER" id="PTHR19944">
    <property type="entry name" value="MHC CLASS II-RELATED"/>
    <property type="match status" value="1"/>
</dbReference>
<feature type="region of interest" description="Disordered" evidence="9">
    <location>
        <begin position="252"/>
        <end position="278"/>
    </location>
</feature>
<dbReference type="InterPro" id="IPR007110">
    <property type="entry name" value="Ig-like_dom"/>
</dbReference>
<keyword evidence="4 10" id="KW-1133">Transmembrane helix</keyword>
<evidence type="ECO:0000256" key="7">
    <source>
        <dbReference type="ARBA" id="ARBA00023180"/>
    </source>
</evidence>
<evidence type="ECO:0000256" key="1">
    <source>
        <dbReference type="ARBA" id="ARBA00004479"/>
    </source>
</evidence>
<evidence type="ECO:0000256" key="6">
    <source>
        <dbReference type="ARBA" id="ARBA00023136"/>
    </source>
</evidence>
<dbReference type="PROSITE" id="PS00290">
    <property type="entry name" value="IG_MHC"/>
    <property type="match status" value="1"/>
</dbReference>
<keyword evidence="2 10" id="KW-0812">Transmembrane</keyword>
<evidence type="ECO:0000313" key="12">
    <source>
        <dbReference type="Ensembl" id="ENSAPLP00020006769.1"/>
    </source>
</evidence>
<keyword evidence="3" id="KW-0391">Immunity</keyword>
<dbReference type="Proteomes" id="UP000694400">
    <property type="component" value="Chromosome 30"/>
</dbReference>
<dbReference type="Gene3D" id="3.10.320.10">
    <property type="entry name" value="Class II Histocompatibility Antigen, M Beta Chain, Chain B, domain 1"/>
    <property type="match status" value="1"/>
</dbReference>
<dbReference type="CDD" id="cd21002">
    <property type="entry name" value="IgC1_MHC_II_beta_HLA-DM"/>
    <property type="match status" value="1"/>
</dbReference>
<dbReference type="SUPFAM" id="SSF54452">
    <property type="entry name" value="MHC antigen-recognition domain"/>
    <property type="match status" value="1"/>
</dbReference>
<sequence>ARCVPAVPLPGGRAHPGVRVSIPGAGAFVMHMASSCSLAANGSEQGFDFTLAFNKQQLVCYEPNARFFYPCHGGLLHRVATVLAIVLNNSTLVQRAEARRQACSDLAPRYWAQTAQRRTPPQLRIVPTPLTNVPDTVLLTCHVWGFYPPEVSVQWLHGGDVVASGDTAKLLPAGDWTYQTQVDLRTTAETGDTYTCLVQHASLEQPLRESWSPGLSREMTVMVAVAGTVLAVGLVVLAAGVFVYCRAGGALPPPPTPNKPSGDPAGVRDPRSAGSSQCSQFGRVKYLARG</sequence>
<dbReference type="PANTHER" id="PTHR19944:SF65">
    <property type="entry name" value="HLA CLASS II HISTOCOMPATIBILITY ANTIGEN, DM BETA CHAIN"/>
    <property type="match status" value="1"/>
</dbReference>
<evidence type="ECO:0000256" key="9">
    <source>
        <dbReference type="SAM" id="MobiDB-lite"/>
    </source>
</evidence>
<reference evidence="12" key="1">
    <citation type="submission" date="2019-08" db="EMBL/GenBank/DDBJ databases">
        <title>Three high-quality genomes provides insights into domestication of ducks.</title>
        <authorList>
            <person name="Hou Z.C."/>
            <person name="Zhu F."/>
            <person name="Yin Z.T."/>
            <person name="Zhang F."/>
        </authorList>
    </citation>
    <scope>NUCLEOTIDE SEQUENCE [LARGE SCALE GENOMIC DNA]</scope>
</reference>
<dbReference type="InterPro" id="IPR036179">
    <property type="entry name" value="Ig-like_dom_sf"/>
</dbReference>
<name>A0A8B9R378_ANAPL</name>
<evidence type="ECO:0000256" key="2">
    <source>
        <dbReference type="ARBA" id="ARBA00022692"/>
    </source>
</evidence>
<organism evidence="12 13">
    <name type="scientific">Anas platyrhynchos</name>
    <name type="common">Mallard</name>
    <name type="synonym">Anas boschas</name>
    <dbReference type="NCBI Taxonomy" id="8839"/>
    <lineage>
        <taxon>Eukaryota</taxon>
        <taxon>Metazoa</taxon>
        <taxon>Chordata</taxon>
        <taxon>Craniata</taxon>
        <taxon>Vertebrata</taxon>
        <taxon>Euteleostomi</taxon>
        <taxon>Archelosauria</taxon>
        <taxon>Archosauria</taxon>
        <taxon>Dinosauria</taxon>
        <taxon>Saurischia</taxon>
        <taxon>Theropoda</taxon>
        <taxon>Coelurosauria</taxon>
        <taxon>Aves</taxon>
        <taxon>Neognathae</taxon>
        <taxon>Galloanserae</taxon>
        <taxon>Anseriformes</taxon>
        <taxon>Anatidae</taxon>
        <taxon>Anatinae</taxon>
        <taxon>Anas</taxon>
    </lineage>
</organism>
<dbReference type="AlphaFoldDB" id="A0A8B9R378"/>
<keyword evidence="8" id="KW-0491">MHC II</keyword>
<keyword evidence="6 10" id="KW-0472">Membrane</keyword>
<dbReference type="Ensembl" id="ENSAPLT00020007274.1">
    <property type="protein sequence ID" value="ENSAPLP00020006769.1"/>
    <property type="gene ID" value="ENSAPLG00020004931.1"/>
</dbReference>
<protein>
    <recommendedName>
        <fullName evidence="11">Ig-like domain-containing protein</fullName>
    </recommendedName>
</protein>